<name>A0A6J4KDC9_9BACT</name>
<feature type="compositionally biased region" description="Basic residues" evidence="1">
    <location>
        <begin position="92"/>
        <end position="119"/>
    </location>
</feature>
<dbReference type="EMBL" id="CADCTW010000028">
    <property type="protein sequence ID" value="CAA9301150.1"/>
    <property type="molecule type" value="Genomic_DNA"/>
</dbReference>
<protein>
    <submittedName>
        <fullName evidence="2">Uncharacterized protein</fullName>
    </submittedName>
</protein>
<feature type="compositionally biased region" description="Basic residues" evidence="1">
    <location>
        <begin position="73"/>
        <end position="84"/>
    </location>
</feature>
<evidence type="ECO:0000313" key="2">
    <source>
        <dbReference type="EMBL" id="CAA9301150.1"/>
    </source>
</evidence>
<evidence type="ECO:0000256" key="1">
    <source>
        <dbReference type="SAM" id="MobiDB-lite"/>
    </source>
</evidence>
<feature type="non-terminal residue" evidence="2">
    <location>
        <position position="1"/>
    </location>
</feature>
<feature type="compositionally biased region" description="Basic residues" evidence="1">
    <location>
        <begin position="11"/>
        <end position="26"/>
    </location>
</feature>
<sequence>APCPCTSAARPHARRRGVRPHRRGHRERAGEAASVGLRPVDRDLADAHPGLPAPARGGERRLGERHHEGGGGRQRRAHHHHRHLPAPAAVAHHQRHDLRRPRRAGHLPGKLHQRRRHQRPAAAHRDWLLQGCDDAAAGTL</sequence>
<reference evidence="2" key="1">
    <citation type="submission" date="2020-02" db="EMBL/GenBank/DDBJ databases">
        <authorList>
            <person name="Meier V. D."/>
        </authorList>
    </citation>
    <scope>NUCLEOTIDE SEQUENCE</scope>
    <source>
        <strain evidence="2">AVDCRST_MAG68</strain>
    </source>
</reference>
<gene>
    <name evidence="2" type="ORF">AVDCRST_MAG68-451</name>
</gene>
<organism evidence="2">
    <name type="scientific">uncultured Gemmatimonadota bacterium</name>
    <dbReference type="NCBI Taxonomy" id="203437"/>
    <lineage>
        <taxon>Bacteria</taxon>
        <taxon>Pseudomonadati</taxon>
        <taxon>Gemmatimonadota</taxon>
        <taxon>environmental samples</taxon>
    </lineage>
</organism>
<feature type="region of interest" description="Disordered" evidence="1">
    <location>
        <begin position="1"/>
        <end position="122"/>
    </location>
</feature>
<proteinExistence type="predicted"/>
<dbReference type="AlphaFoldDB" id="A0A6J4KDC9"/>
<accession>A0A6J4KDC9</accession>
<feature type="non-terminal residue" evidence="2">
    <location>
        <position position="140"/>
    </location>
</feature>
<feature type="compositionally biased region" description="Basic and acidic residues" evidence="1">
    <location>
        <begin position="57"/>
        <end position="70"/>
    </location>
</feature>